<dbReference type="EMBL" id="PEDL01000002">
    <property type="protein sequence ID" value="PHV71727.1"/>
    <property type="molecule type" value="Genomic_DNA"/>
</dbReference>
<proteinExistence type="predicted"/>
<dbReference type="Proteomes" id="UP000224460">
    <property type="component" value="Unassembled WGS sequence"/>
</dbReference>
<name>A0AC61DFK7_9FIRM</name>
<comment type="caution">
    <text evidence="1">The sequence shown here is derived from an EMBL/GenBank/DDBJ whole genome shotgun (WGS) entry which is preliminary data.</text>
</comment>
<evidence type="ECO:0000313" key="2">
    <source>
        <dbReference type="Proteomes" id="UP000224460"/>
    </source>
</evidence>
<gene>
    <name evidence="1" type="ORF">CS063_03985</name>
</gene>
<sequence length="238" mass="27205">MNIFEEDFRMKGLFDLDAPVWVWLSEVADVMILSLYWWICSIPLVTVGASTTALYYVLGKKMRKESTSITRDFFYSFKMNFKQSLPLAIIFLIAVISGSLYVFMAVDGLLNDNLKGVMRFIVPVGMVFIFEATHLSSYIWALLSRFHMKSYTLFTTAFVLVHRHLLTTIILTVAKIAVLLAIFKMPLIVLVAPGINVAIDSFFVQGIFSRYLEVEATKNAQAEELEEEDYMETTNEQQ</sequence>
<accession>A0AC61DFK7</accession>
<organism evidence="1 2">
    <name type="scientific">Sporanaerobium hydrogeniformans</name>
    <dbReference type="NCBI Taxonomy" id="3072179"/>
    <lineage>
        <taxon>Bacteria</taxon>
        <taxon>Bacillati</taxon>
        <taxon>Bacillota</taxon>
        <taxon>Clostridia</taxon>
        <taxon>Lachnospirales</taxon>
        <taxon>Lachnospiraceae</taxon>
        <taxon>Sporanaerobium</taxon>
    </lineage>
</organism>
<protein>
    <submittedName>
        <fullName evidence="1">Uncharacterized protein</fullName>
    </submittedName>
</protein>
<evidence type="ECO:0000313" key="1">
    <source>
        <dbReference type="EMBL" id="PHV71727.1"/>
    </source>
</evidence>
<keyword evidence="2" id="KW-1185">Reference proteome</keyword>
<reference evidence="1" key="1">
    <citation type="submission" date="2017-10" db="EMBL/GenBank/DDBJ databases">
        <title>Genome sequence of cellulolytic Lachnospiraceae bacterium XHS1971 isolated from hotspring sediment.</title>
        <authorList>
            <person name="Vasudevan G."/>
            <person name="Joshi A.J."/>
            <person name="Hivarkar S."/>
            <person name="Lanjekar V.B."/>
            <person name="Dhakephalkar P.K."/>
            <person name="Dagar S."/>
        </authorList>
    </citation>
    <scope>NUCLEOTIDE SEQUENCE</scope>
    <source>
        <strain evidence="1">XHS1971</strain>
    </source>
</reference>